<evidence type="ECO:0000313" key="9">
    <source>
        <dbReference type="Proteomes" id="UP001528823"/>
    </source>
</evidence>
<comment type="similarity">
    <text evidence="2">Belongs to the EamA transporter family.</text>
</comment>
<dbReference type="InterPro" id="IPR037185">
    <property type="entry name" value="EmrE-like"/>
</dbReference>
<sequence>MKYLIAALTPIFWGSTYAIVNLWLTDLSPLWVATWRALPAGIILILLTPKKLRVLPVNAFKLTGLSLINITAFFALLFIAAYRLPGSVAGTLTSTLPLQLLLLNWVFNKIRPAWSWLSLSLLGVAGIVLLLNPSANLDPIGVTAALGATLLIATSAIWVQRWQVENIIGLTGWQLLIGGLLLVPLAWIVEGPVQIPAMNQVPALLWLSLVNTLLAYLIWFWSLKHLGSHIIGLLALLNPITAVGLGLLLVGESLSFMQWLGVTLVLSALILMKVINRKTLVKAKPSINSPSTKHKAV</sequence>
<dbReference type="RefSeq" id="WP_274687301.1">
    <property type="nucleotide sequence ID" value="NZ_JAPMOU010000003.1"/>
</dbReference>
<dbReference type="SUPFAM" id="SSF103481">
    <property type="entry name" value="Multidrug resistance efflux transporter EmrE"/>
    <property type="match status" value="2"/>
</dbReference>
<dbReference type="InterPro" id="IPR000620">
    <property type="entry name" value="EamA_dom"/>
</dbReference>
<evidence type="ECO:0000256" key="4">
    <source>
        <dbReference type="ARBA" id="ARBA00022989"/>
    </source>
</evidence>
<dbReference type="PANTHER" id="PTHR32322">
    <property type="entry name" value="INNER MEMBRANE TRANSPORTER"/>
    <property type="match status" value="1"/>
</dbReference>
<keyword evidence="4 6" id="KW-1133">Transmembrane helix</keyword>
<dbReference type="EMBL" id="JAPMOU010000003">
    <property type="protein sequence ID" value="MDE1460930.1"/>
    <property type="molecule type" value="Genomic_DNA"/>
</dbReference>
<organism evidence="8 9">
    <name type="scientific">Spartinivicinus poritis</name>
    <dbReference type="NCBI Taxonomy" id="2994640"/>
    <lineage>
        <taxon>Bacteria</taxon>
        <taxon>Pseudomonadati</taxon>
        <taxon>Pseudomonadota</taxon>
        <taxon>Gammaproteobacteria</taxon>
        <taxon>Oceanospirillales</taxon>
        <taxon>Zooshikellaceae</taxon>
        <taxon>Spartinivicinus</taxon>
    </lineage>
</organism>
<name>A0ABT5U3H8_9GAMM</name>
<keyword evidence="5 6" id="KW-0472">Membrane</keyword>
<dbReference type="InterPro" id="IPR050638">
    <property type="entry name" value="AA-Vitamin_Transporters"/>
</dbReference>
<feature type="domain" description="EamA" evidence="7">
    <location>
        <begin position="140"/>
        <end position="272"/>
    </location>
</feature>
<proteinExistence type="inferred from homology"/>
<feature type="transmembrane region" description="Helical" evidence="6">
    <location>
        <begin position="59"/>
        <end position="82"/>
    </location>
</feature>
<dbReference type="Proteomes" id="UP001528823">
    <property type="component" value="Unassembled WGS sequence"/>
</dbReference>
<feature type="transmembrane region" description="Helical" evidence="6">
    <location>
        <begin position="230"/>
        <end position="250"/>
    </location>
</feature>
<feature type="transmembrane region" description="Helical" evidence="6">
    <location>
        <begin position="28"/>
        <end position="47"/>
    </location>
</feature>
<feature type="transmembrane region" description="Helical" evidence="6">
    <location>
        <begin position="256"/>
        <end position="275"/>
    </location>
</feature>
<feature type="transmembrane region" description="Helical" evidence="6">
    <location>
        <begin position="88"/>
        <end position="107"/>
    </location>
</feature>
<accession>A0ABT5U3H8</accession>
<evidence type="ECO:0000256" key="1">
    <source>
        <dbReference type="ARBA" id="ARBA00004141"/>
    </source>
</evidence>
<dbReference type="Pfam" id="PF00892">
    <property type="entry name" value="EamA"/>
    <property type="match status" value="2"/>
</dbReference>
<feature type="transmembrane region" description="Helical" evidence="6">
    <location>
        <begin position="166"/>
        <end position="189"/>
    </location>
</feature>
<feature type="transmembrane region" description="Helical" evidence="6">
    <location>
        <begin position="114"/>
        <end position="134"/>
    </location>
</feature>
<evidence type="ECO:0000313" key="8">
    <source>
        <dbReference type="EMBL" id="MDE1460930.1"/>
    </source>
</evidence>
<evidence type="ECO:0000256" key="2">
    <source>
        <dbReference type="ARBA" id="ARBA00007362"/>
    </source>
</evidence>
<comment type="subcellular location">
    <subcellularLocation>
        <location evidence="1">Membrane</location>
        <topology evidence="1">Multi-pass membrane protein</topology>
    </subcellularLocation>
</comment>
<evidence type="ECO:0000256" key="6">
    <source>
        <dbReference type="SAM" id="Phobius"/>
    </source>
</evidence>
<protein>
    <submittedName>
        <fullName evidence="8">EamA family transporter</fullName>
    </submittedName>
</protein>
<evidence type="ECO:0000259" key="7">
    <source>
        <dbReference type="Pfam" id="PF00892"/>
    </source>
</evidence>
<evidence type="ECO:0000256" key="3">
    <source>
        <dbReference type="ARBA" id="ARBA00022692"/>
    </source>
</evidence>
<comment type="caution">
    <text evidence="8">The sequence shown here is derived from an EMBL/GenBank/DDBJ whole genome shotgun (WGS) entry which is preliminary data.</text>
</comment>
<keyword evidence="3 6" id="KW-0812">Transmembrane</keyword>
<feature type="domain" description="EamA" evidence="7">
    <location>
        <begin position="3"/>
        <end position="131"/>
    </location>
</feature>
<dbReference type="PANTHER" id="PTHR32322:SF2">
    <property type="entry name" value="EAMA DOMAIN-CONTAINING PROTEIN"/>
    <property type="match status" value="1"/>
</dbReference>
<gene>
    <name evidence="8" type="ORF">ORQ98_02995</name>
</gene>
<keyword evidence="9" id="KW-1185">Reference proteome</keyword>
<reference evidence="8 9" key="1">
    <citation type="submission" date="2022-11" db="EMBL/GenBank/DDBJ databases">
        <title>Spartinivicinus poritis sp. nov., isolated from scleractinian coral Porites lutea.</title>
        <authorList>
            <person name="Zhang G."/>
            <person name="Cai L."/>
            <person name="Wei Q."/>
        </authorList>
    </citation>
    <scope>NUCLEOTIDE SEQUENCE [LARGE SCALE GENOMIC DNA]</scope>
    <source>
        <strain evidence="8 9">A2-2</strain>
    </source>
</reference>
<feature type="transmembrane region" description="Helical" evidence="6">
    <location>
        <begin position="140"/>
        <end position="159"/>
    </location>
</feature>
<evidence type="ECO:0000256" key="5">
    <source>
        <dbReference type="ARBA" id="ARBA00023136"/>
    </source>
</evidence>
<feature type="transmembrane region" description="Helical" evidence="6">
    <location>
        <begin position="201"/>
        <end position="223"/>
    </location>
</feature>